<proteinExistence type="inferred from homology"/>
<reference evidence="8" key="1">
    <citation type="journal article" date="2020" name="Stud. Mycol.">
        <title>101 Dothideomycetes genomes: a test case for predicting lifestyles and emergence of pathogens.</title>
        <authorList>
            <person name="Haridas S."/>
            <person name="Albert R."/>
            <person name="Binder M."/>
            <person name="Bloem J."/>
            <person name="Labutti K."/>
            <person name="Salamov A."/>
            <person name="Andreopoulos B."/>
            <person name="Baker S."/>
            <person name="Barry K."/>
            <person name="Bills G."/>
            <person name="Bluhm B."/>
            <person name="Cannon C."/>
            <person name="Castanera R."/>
            <person name="Culley D."/>
            <person name="Daum C."/>
            <person name="Ezra D."/>
            <person name="Gonzalez J."/>
            <person name="Henrissat B."/>
            <person name="Kuo A."/>
            <person name="Liang C."/>
            <person name="Lipzen A."/>
            <person name="Lutzoni F."/>
            <person name="Magnuson J."/>
            <person name="Mondo S."/>
            <person name="Nolan M."/>
            <person name="Ohm R."/>
            <person name="Pangilinan J."/>
            <person name="Park H.-J."/>
            <person name="Ramirez L."/>
            <person name="Alfaro M."/>
            <person name="Sun H."/>
            <person name="Tritt A."/>
            <person name="Yoshinaga Y."/>
            <person name="Zwiers L.-H."/>
            <person name="Turgeon B."/>
            <person name="Goodwin S."/>
            <person name="Spatafora J."/>
            <person name="Crous P."/>
            <person name="Grigoriev I."/>
        </authorList>
    </citation>
    <scope>NUCLEOTIDE SEQUENCE</scope>
    <source>
        <strain evidence="8">CBS 123094</strain>
    </source>
</reference>
<evidence type="ECO:0000256" key="6">
    <source>
        <dbReference type="ARBA" id="ARBA00035191"/>
    </source>
</evidence>
<evidence type="ECO:0000256" key="3">
    <source>
        <dbReference type="ARBA" id="ARBA00022980"/>
    </source>
</evidence>
<evidence type="ECO:0000256" key="7">
    <source>
        <dbReference type="SAM" id="MobiDB-lite"/>
    </source>
</evidence>
<feature type="compositionally biased region" description="Low complexity" evidence="7">
    <location>
        <begin position="64"/>
        <end position="73"/>
    </location>
</feature>
<comment type="similarity">
    <text evidence="2">Belongs to the mitochondrion-specific ribosomal protein mL49 family.</text>
</comment>
<evidence type="ECO:0000256" key="5">
    <source>
        <dbReference type="ARBA" id="ARBA00023274"/>
    </source>
</evidence>
<comment type="subcellular location">
    <subcellularLocation>
        <location evidence="1">Mitochondrion</location>
    </subcellularLocation>
</comment>
<feature type="compositionally biased region" description="Pro residues" evidence="7">
    <location>
        <begin position="137"/>
        <end position="147"/>
    </location>
</feature>
<keyword evidence="9" id="KW-1185">Reference proteome</keyword>
<accession>A0A6A5WJG9</accession>
<protein>
    <recommendedName>
        <fullName evidence="6">Large ribosomal subunit protein mL49</fullName>
    </recommendedName>
</protein>
<evidence type="ECO:0000256" key="2">
    <source>
        <dbReference type="ARBA" id="ARBA00005677"/>
    </source>
</evidence>
<evidence type="ECO:0000256" key="1">
    <source>
        <dbReference type="ARBA" id="ARBA00004173"/>
    </source>
</evidence>
<dbReference type="GO" id="GO:0005762">
    <property type="term" value="C:mitochondrial large ribosomal subunit"/>
    <property type="evidence" value="ECO:0007669"/>
    <property type="project" value="TreeGrafter"/>
</dbReference>
<name>A0A6A5WJG9_9PLEO</name>
<feature type="region of interest" description="Disordered" evidence="7">
    <location>
        <begin position="37"/>
        <end position="155"/>
    </location>
</feature>
<organism evidence="8 9">
    <name type="scientific">Amniculicola lignicola CBS 123094</name>
    <dbReference type="NCBI Taxonomy" id="1392246"/>
    <lineage>
        <taxon>Eukaryota</taxon>
        <taxon>Fungi</taxon>
        <taxon>Dikarya</taxon>
        <taxon>Ascomycota</taxon>
        <taxon>Pezizomycotina</taxon>
        <taxon>Dothideomycetes</taxon>
        <taxon>Pleosporomycetidae</taxon>
        <taxon>Pleosporales</taxon>
        <taxon>Amniculicolaceae</taxon>
        <taxon>Amniculicola</taxon>
    </lineage>
</organism>
<dbReference type="Gene3D" id="3.30.780.10">
    <property type="entry name" value="SUI1-like domain"/>
    <property type="match status" value="1"/>
</dbReference>
<evidence type="ECO:0000313" key="8">
    <source>
        <dbReference type="EMBL" id="KAF2001084.1"/>
    </source>
</evidence>
<evidence type="ECO:0000256" key="4">
    <source>
        <dbReference type="ARBA" id="ARBA00023128"/>
    </source>
</evidence>
<sequence>MPTFQPLLPFLRPFAAPRASTCRQFLSFSTASRLCVDQPPNPVDAVKVPQPATPEAPSTPQEPARAADLAAAEARTDADSAQPVAPKPILPSDHTNTPSSAPQAEAKAPKPFPKTKAKSPKAAATSPVELTPTSPKSSPPASTPEPSGPQSITLSLPPARYHVARSHNKNYPVYTDYKRGGNLHLTTVRKITGEAAALRDELRIFLNKKEGDVNINNVTGHVVVKGFHKGEIVKYLQARGM</sequence>
<keyword evidence="3" id="KW-0689">Ribosomal protein</keyword>
<dbReference type="InterPro" id="IPR007740">
    <property type="entry name" value="Ribosomal_mL49"/>
</dbReference>
<evidence type="ECO:0000313" key="9">
    <source>
        <dbReference type="Proteomes" id="UP000799779"/>
    </source>
</evidence>
<gene>
    <name evidence="8" type="ORF">P154DRAFT_619702</name>
</gene>
<feature type="compositionally biased region" description="Low complexity" evidence="7">
    <location>
        <begin position="120"/>
        <end position="136"/>
    </location>
</feature>
<dbReference type="OrthoDB" id="19439at2759"/>
<dbReference type="EMBL" id="ML977585">
    <property type="protein sequence ID" value="KAF2001084.1"/>
    <property type="molecule type" value="Genomic_DNA"/>
</dbReference>
<dbReference type="AlphaFoldDB" id="A0A6A5WJG9"/>
<dbReference type="PANTHER" id="PTHR13477:SF0">
    <property type="entry name" value="LARGE RIBOSOMAL SUBUNIT PROTEIN ML49"/>
    <property type="match status" value="1"/>
</dbReference>
<dbReference type="GO" id="GO:0006412">
    <property type="term" value="P:translation"/>
    <property type="evidence" value="ECO:0007669"/>
    <property type="project" value="InterPro"/>
</dbReference>
<dbReference type="PANTHER" id="PTHR13477">
    <property type="entry name" value="MITOCHONDRIAL 39S RIBOSOMAL PROTEIN L49"/>
    <property type="match status" value="1"/>
</dbReference>
<keyword evidence="5" id="KW-0687">Ribonucleoprotein</keyword>
<dbReference type="Pfam" id="PF05046">
    <property type="entry name" value="Img2"/>
    <property type="match status" value="1"/>
</dbReference>
<dbReference type="Proteomes" id="UP000799779">
    <property type="component" value="Unassembled WGS sequence"/>
</dbReference>
<dbReference type="PRINTS" id="PR01217">
    <property type="entry name" value="PRICHEXTENSN"/>
</dbReference>
<keyword evidence="4" id="KW-0496">Mitochondrion</keyword>
<dbReference type="GO" id="GO:0003735">
    <property type="term" value="F:structural constituent of ribosome"/>
    <property type="evidence" value="ECO:0007669"/>
    <property type="project" value="InterPro"/>
</dbReference>